<proteinExistence type="predicted"/>
<reference evidence="1" key="1">
    <citation type="submission" date="2009-01" db="EMBL/GenBank/DDBJ databases">
        <title>The Genome Sequence of Brucella pinnipedialis M292/94/1.</title>
        <authorList>
            <consortium name="The Broad Institute Genome Sequencing Platform"/>
            <person name="Ward D."/>
            <person name="Young S.K."/>
            <person name="Kodira C.D."/>
            <person name="Zeng Q."/>
            <person name="Koehrsen M."/>
            <person name="Alvarado L."/>
            <person name="Berlin A."/>
            <person name="Borenstein D."/>
            <person name="Chen Z."/>
            <person name="Engels R."/>
            <person name="Freedman E."/>
            <person name="Gellesch M."/>
            <person name="Goldberg J."/>
            <person name="Griggs A."/>
            <person name="Gujja S."/>
            <person name="Heiman D."/>
            <person name="Hepburn T."/>
            <person name="Howarth C."/>
            <person name="Jen D."/>
            <person name="Larson L."/>
            <person name="Lewis B."/>
            <person name="Mehta T."/>
            <person name="Park D."/>
            <person name="Pearson M."/>
            <person name="Roberts A."/>
            <person name="Saif S."/>
            <person name="Shea T."/>
            <person name="Shenoy N."/>
            <person name="Sisk P."/>
            <person name="Stolte C."/>
            <person name="Sykes S."/>
            <person name="Walk T."/>
            <person name="White J."/>
            <person name="Yandava C."/>
            <person name="Whatmore A.M."/>
            <person name="Perrett L.L."/>
            <person name="O'Callaghan D."/>
            <person name="Nusbaum C."/>
            <person name="Galagan J."/>
            <person name="Birren B."/>
        </authorList>
    </citation>
    <scope>NUCLEOTIDE SEQUENCE [LARGE SCALE GENOMIC DNA]</scope>
    <source>
        <strain evidence="1">M292/94/1</strain>
    </source>
</reference>
<dbReference type="Proteomes" id="UP000004659">
    <property type="component" value="Unassembled WGS sequence"/>
</dbReference>
<dbReference type="RefSeq" id="WP_002967918.1">
    <property type="nucleotide sequence ID" value="NZ_EQ999542.1"/>
</dbReference>
<name>A0A0E1X0V2_9HYPH</name>
<organism evidence="1">
    <name type="scientific">Brucella pinnipedialis M292/94/1</name>
    <dbReference type="NCBI Taxonomy" id="520462"/>
    <lineage>
        <taxon>Bacteria</taxon>
        <taxon>Pseudomonadati</taxon>
        <taxon>Pseudomonadota</taxon>
        <taxon>Alphaproteobacteria</taxon>
        <taxon>Hyphomicrobiales</taxon>
        <taxon>Brucellaceae</taxon>
        <taxon>Brucella/Ochrobactrum group</taxon>
        <taxon>Brucella</taxon>
    </lineage>
</organism>
<accession>A0A0E1X0V2</accession>
<dbReference type="EMBL" id="EQ999542">
    <property type="protein sequence ID" value="EEZ29786.1"/>
    <property type="molecule type" value="Genomic_DNA"/>
</dbReference>
<dbReference type="GeneID" id="55592870"/>
<dbReference type="HOGENOM" id="CLU_2822666_0_0_5"/>
<dbReference type="AlphaFoldDB" id="A0A0E1X0V2"/>
<gene>
    <name evidence="1" type="ORF">BALG_03129</name>
</gene>
<sequence length="69" mass="7687">MTMMKSKQHKLCFPVLQKPADPAGFFVGRTEIAQNFIGFCNGSLTLPGIFQHCQRFIADCGNRIGLHAF</sequence>
<protein>
    <submittedName>
        <fullName evidence="1">Uncharacterized protein</fullName>
    </submittedName>
</protein>
<evidence type="ECO:0000313" key="1">
    <source>
        <dbReference type="EMBL" id="EEZ29786.1"/>
    </source>
</evidence>